<dbReference type="InterPro" id="IPR050091">
    <property type="entry name" value="PKS_NRPS_Biosynth_Enz"/>
</dbReference>
<dbReference type="Proteomes" id="UP000186922">
    <property type="component" value="Unassembled WGS sequence"/>
</dbReference>
<dbReference type="STRING" id="947166.A0A1D1UUC4"/>
<keyword evidence="7" id="KW-0275">Fatty acid biosynthesis</keyword>
<evidence type="ECO:0000256" key="1">
    <source>
        <dbReference type="ARBA" id="ARBA00022450"/>
    </source>
</evidence>
<evidence type="ECO:0000256" key="7">
    <source>
        <dbReference type="ARBA" id="ARBA00023160"/>
    </source>
</evidence>
<dbReference type="GO" id="GO:0016491">
    <property type="term" value="F:oxidoreductase activity"/>
    <property type="evidence" value="ECO:0007669"/>
    <property type="project" value="UniProtKB-KW"/>
</dbReference>
<keyword evidence="6" id="KW-0443">Lipid metabolism</keyword>
<dbReference type="AlphaFoldDB" id="A0A1D1UUC4"/>
<evidence type="ECO:0000256" key="8">
    <source>
        <dbReference type="ARBA" id="ARBA00023268"/>
    </source>
</evidence>
<evidence type="ECO:0000256" key="6">
    <source>
        <dbReference type="ARBA" id="ARBA00023098"/>
    </source>
</evidence>
<organism evidence="10 11">
    <name type="scientific">Ramazzottius varieornatus</name>
    <name type="common">Water bear</name>
    <name type="synonym">Tardigrade</name>
    <dbReference type="NCBI Taxonomy" id="947166"/>
    <lineage>
        <taxon>Eukaryota</taxon>
        <taxon>Metazoa</taxon>
        <taxon>Ecdysozoa</taxon>
        <taxon>Tardigrada</taxon>
        <taxon>Eutardigrada</taxon>
        <taxon>Parachela</taxon>
        <taxon>Hypsibioidea</taxon>
        <taxon>Ramazzottiidae</taxon>
        <taxon>Ramazzottius</taxon>
    </lineage>
</organism>
<sequence>MQTGIIPPNLHYNNPNPRIPALIDGRLQVVTEPTRWTATLAGQNCFGFGGQNAHHVLMGNPRVMEKGIEVAESLLIVCMGRTEQAAHHAMDFIKKFPKNPYVPYLLMQSTFVKPASMP</sequence>
<keyword evidence="11" id="KW-1185">Reference proteome</keyword>
<keyword evidence="2" id="KW-0444">Lipid biosynthesis</keyword>
<dbReference type="SUPFAM" id="SSF53901">
    <property type="entry name" value="Thiolase-like"/>
    <property type="match status" value="1"/>
</dbReference>
<name>A0A1D1UUC4_RAMVA</name>
<comment type="caution">
    <text evidence="10">The sequence shown here is derived from an EMBL/GenBank/DDBJ whole genome shotgun (WGS) entry which is preliminary data.</text>
</comment>
<evidence type="ECO:0000256" key="5">
    <source>
        <dbReference type="ARBA" id="ARBA00023002"/>
    </source>
</evidence>
<dbReference type="PANTHER" id="PTHR43775:SF7">
    <property type="entry name" value="FATTY ACID SYNTHASE"/>
    <property type="match status" value="1"/>
</dbReference>
<dbReference type="Pfam" id="PF16197">
    <property type="entry name" value="KAsynt_C_assoc"/>
    <property type="match status" value="1"/>
</dbReference>
<dbReference type="InterPro" id="IPR016039">
    <property type="entry name" value="Thiolase-like"/>
</dbReference>
<evidence type="ECO:0000256" key="2">
    <source>
        <dbReference type="ARBA" id="ARBA00022516"/>
    </source>
</evidence>
<dbReference type="GO" id="GO:0004312">
    <property type="term" value="F:fatty acid synthase activity"/>
    <property type="evidence" value="ECO:0007669"/>
    <property type="project" value="TreeGrafter"/>
</dbReference>
<proteinExistence type="predicted"/>
<dbReference type="Gene3D" id="3.40.47.10">
    <property type="match status" value="1"/>
</dbReference>
<dbReference type="EMBL" id="BDGG01000001">
    <property type="protein sequence ID" value="GAU89983.1"/>
    <property type="molecule type" value="Genomic_DNA"/>
</dbReference>
<evidence type="ECO:0000256" key="3">
    <source>
        <dbReference type="ARBA" id="ARBA00022832"/>
    </source>
</evidence>
<dbReference type="InterPro" id="IPR032821">
    <property type="entry name" value="PKS_assoc"/>
</dbReference>
<evidence type="ECO:0000313" key="11">
    <source>
        <dbReference type="Proteomes" id="UP000186922"/>
    </source>
</evidence>
<dbReference type="OrthoDB" id="329835at2759"/>
<gene>
    <name evidence="10" type="primary">RvY_02467-1</name>
    <name evidence="10" type="synonym">RvY_02467.1</name>
    <name evidence="10" type="ORF">RvY_02467</name>
</gene>
<keyword evidence="5" id="KW-0560">Oxidoreductase</keyword>
<dbReference type="PANTHER" id="PTHR43775">
    <property type="entry name" value="FATTY ACID SYNTHASE"/>
    <property type="match status" value="1"/>
</dbReference>
<keyword evidence="4" id="KW-0521">NADP</keyword>
<reference evidence="10 11" key="1">
    <citation type="journal article" date="2016" name="Nat. Commun.">
        <title>Extremotolerant tardigrade genome and improved radiotolerance of human cultured cells by tardigrade-unique protein.</title>
        <authorList>
            <person name="Hashimoto T."/>
            <person name="Horikawa D.D."/>
            <person name="Saito Y."/>
            <person name="Kuwahara H."/>
            <person name="Kozuka-Hata H."/>
            <person name="Shin-I T."/>
            <person name="Minakuchi Y."/>
            <person name="Ohishi K."/>
            <person name="Motoyama A."/>
            <person name="Aizu T."/>
            <person name="Enomoto A."/>
            <person name="Kondo K."/>
            <person name="Tanaka S."/>
            <person name="Hara Y."/>
            <person name="Koshikawa S."/>
            <person name="Sagara H."/>
            <person name="Miura T."/>
            <person name="Yokobori S."/>
            <person name="Miyagawa K."/>
            <person name="Suzuki Y."/>
            <person name="Kubo T."/>
            <person name="Oyama M."/>
            <person name="Kohara Y."/>
            <person name="Fujiyama A."/>
            <person name="Arakawa K."/>
            <person name="Katayama T."/>
            <person name="Toyoda A."/>
            <person name="Kunieda T."/>
        </authorList>
    </citation>
    <scope>NUCLEOTIDE SEQUENCE [LARGE SCALE GENOMIC DNA]</scope>
    <source>
        <strain evidence="10 11">YOKOZUNA-1</strain>
    </source>
</reference>
<keyword evidence="1" id="KW-0596">Phosphopantetheine</keyword>
<protein>
    <recommendedName>
        <fullName evidence="9">Polyketide synthase C-terminal extension domain-containing protein</fullName>
    </recommendedName>
</protein>
<feature type="domain" description="Polyketide synthase C-terminal extension" evidence="9">
    <location>
        <begin position="15"/>
        <end position="105"/>
    </location>
</feature>
<keyword evidence="8" id="KW-0511">Multifunctional enzyme</keyword>
<keyword evidence="3" id="KW-0276">Fatty acid metabolism</keyword>
<evidence type="ECO:0000256" key="4">
    <source>
        <dbReference type="ARBA" id="ARBA00022857"/>
    </source>
</evidence>
<accession>A0A1D1UUC4</accession>
<evidence type="ECO:0000313" key="10">
    <source>
        <dbReference type="EMBL" id="GAU89983.1"/>
    </source>
</evidence>
<dbReference type="GO" id="GO:0006633">
    <property type="term" value="P:fatty acid biosynthetic process"/>
    <property type="evidence" value="ECO:0007669"/>
    <property type="project" value="UniProtKB-KW"/>
</dbReference>
<evidence type="ECO:0000259" key="9">
    <source>
        <dbReference type="Pfam" id="PF16197"/>
    </source>
</evidence>